<dbReference type="Proteomes" id="UP000828390">
    <property type="component" value="Unassembled WGS sequence"/>
</dbReference>
<reference evidence="1" key="1">
    <citation type="journal article" date="2019" name="bioRxiv">
        <title>The Genome of the Zebra Mussel, Dreissena polymorpha: A Resource for Invasive Species Research.</title>
        <authorList>
            <person name="McCartney M.A."/>
            <person name="Auch B."/>
            <person name="Kono T."/>
            <person name="Mallez S."/>
            <person name="Zhang Y."/>
            <person name="Obille A."/>
            <person name="Becker A."/>
            <person name="Abrahante J.E."/>
            <person name="Garbe J."/>
            <person name="Badalamenti J.P."/>
            <person name="Herman A."/>
            <person name="Mangelson H."/>
            <person name="Liachko I."/>
            <person name="Sullivan S."/>
            <person name="Sone E.D."/>
            <person name="Koren S."/>
            <person name="Silverstein K.A.T."/>
            <person name="Beckman K.B."/>
            <person name="Gohl D.M."/>
        </authorList>
    </citation>
    <scope>NUCLEOTIDE SEQUENCE</scope>
    <source>
        <strain evidence="1">Duluth1</strain>
        <tissue evidence="1">Whole animal</tissue>
    </source>
</reference>
<gene>
    <name evidence="1" type="ORF">DPMN_097794</name>
</gene>
<protein>
    <submittedName>
        <fullName evidence="1">Uncharacterized protein</fullName>
    </submittedName>
</protein>
<evidence type="ECO:0000313" key="1">
    <source>
        <dbReference type="EMBL" id="KAH3855230.1"/>
    </source>
</evidence>
<organism evidence="1 2">
    <name type="scientific">Dreissena polymorpha</name>
    <name type="common">Zebra mussel</name>
    <name type="synonym">Mytilus polymorpha</name>
    <dbReference type="NCBI Taxonomy" id="45954"/>
    <lineage>
        <taxon>Eukaryota</taxon>
        <taxon>Metazoa</taxon>
        <taxon>Spiralia</taxon>
        <taxon>Lophotrochozoa</taxon>
        <taxon>Mollusca</taxon>
        <taxon>Bivalvia</taxon>
        <taxon>Autobranchia</taxon>
        <taxon>Heteroconchia</taxon>
        <taxon>Euheterodonta</taxon>
        <taxon>Imparidentia</taxon>
        <taxon>Neoheterodontei</taxon>
        <taxon>Myida</taxon>
        <taxon>Dreissenoidea</taxon>
        <taxon>Dreissenidae</taxon>
        <taxon>Dreissena</taxon>
    </lineage>
</organism>
<evidence type="ECO:0000313" key="2">
    <source>
        <dbReference type="Proteomes" id="UP000828390"/>
    </source>
</evidence>
<dbReference type="AlphaFoldDB" id="A0A9D4LAY0"/>
<sequence>MFMKGCIWTASATIAKIIKGSGSPFIWTTFQACISNIPSHHAGGDYHSVCLPPFTDTQKDESTSCSDPFS</sequence>
<dbReference type="EMBL" id="JAIWYP010000003">
    <property type="protein sequence ID" value="KAH3855230.1"/>
    <property type="molecule type" value="Genomic_DNA"/>
</dbReference>
<name>A0A9D4LAY0_DREPO</name>
<keyword evidence="2" id="KW-1185">Reference proteome</keyword>
<comment type="caution">
    <text evidence="1">The sequence shown here is derived from an EMBL/GenBank/DDBJ whole genome shotgun (WGS) entry which is preliminary data.</text>
</comment>
<reference evidence="1" key="2">
    <citation type="submission" date="2020-11" db="EMBL/GenBank/DDBJ databases">
        <authorList>
            <person name="McCartney M.A."/>
            <person name="Auch B."/>
            <person name="Kono T."/>
            <person name="Mallez S."/>
            <person name="Becker A."/>
            <person name="Gohl D.M."/>
            <person name="Silverstein K.A.T."/>
            <person name="Koren S."/>
            <person name="Bechman K.B."/>
            <person name="Herman A."/>
            <person name="Abrahante J.E."/>
            <person name="Garbe J."/>
        </authorList>
    </citation>
    <scope>NUCLEOTIDE SEQUENCE</scope>
    <source>
        <strain evidence="1">Duluth1</strain>
        <tissue evidence="1">Whole animal</tissue>
    </source>
</reference>
<proteinExistence type="predicted"/>
<dbReference type="PROSITE" id="PS51257">
    <property type="entry name" value="PROKAR_LIPOPROTEIN"/>
    <property type="match status" value="1"/>
</dbReference>
<accession>A0A9D4LAY0</accession>